<evidence type="ECO:0000313" key="2">
    <source>
        <dbReference type="EMBL" id="TPW34393.1"/>
    </source>
</evidence>
<evidence type="ECO:0000256" key="1">
    <source>
        <dbReference type="SAM" id="Phobius"/>
    </source>
</evidence>
<dbReference type="EMBL" id="SORZ01000002">
    <property type="protein sequence ID" value="TPW34393.1"/>
    <property type="molecule type" value="Genomic_DNA"/>
</dbReference>
<accession>A0A506UMN5</accession>
<keyword evidence="1" id="KW-0812">Transmembrane</keyword>
<dbReference type="Proteomes" id="UP000315037">
    <property type="component" value="Unassembled WGS sequence"/>
</dbReference>
<reference evidence="2 3" key="1">
    <citation type="submission" date="2019-03" db="EMBL/GenBank/DDBJ databases">
        <title>The complete genome sequence of Neokomagataea sp. Jb2 NBRC113641.</title>
        <authorList>
            <person name="Chua K.-O."/>
            <person name="Chan K.-G."/>
            <person name="See-Too W.-S."/>
        </authorList>
    </citation>
    <scope>NUCLEOTIDE SEQUENCE [LARGE SCALE GENOMIC DNA]</scope>
    <source>
        <strain evidence="2 3">Jb2</strain>
    </source>
</reference>
<evidence type="ECO:0000313" key="3">
    <source>
        <dbReference type="Proteomes" id="UP000315037"/>
    </source>
</evidence>
<proteinExistence type="predicted"/>
<organism evidence="2 3">
    <name type="scientific">Oecophyllibacter saccharovorans</name>
    <dbReference type="NCBI Taxonomy" id="2558360"/>
    <lineage>
        <taxon>Bacteria</taxon>
        <taxon>Pseudomonadati</taxon>
        <taxon>Pseudomonadota</taxon>
        <taxon>Alphaproteobacteria</taxon>
        <taxon>Acetobacterales</taxon>
        <taxon>Acetobacteraceae</taxon>
        <taxon>Oecophyllibacter</taxon>
    </lineage>
</organism>
<gene>
    <name evidence="2" type="ORF">E3202_07870</name>
</gene>
<protein>
    <submittedName>
        <fullName evidence="2">Uncharacterized protein</fullName>
    </submittedName>
</protein>
<name>A0A506UMN5_9PROT</name>
<comment type="caution">
    <text evidence="2">The sequence shown here is derived from an EMBL/GenBank/DDBJ whole genome shotgun (WGS) entry which is preliminary data.</text>
</comment>
<keyword evidence="3" id="KW-1185">Reference proteome</keyword>
<dbReference type="RefSeq" id="WP_165600978.1">
    <property type="nucleotide sequence ID" value="NZ_SORZ01000002.1"/>
</dbReference>
<sequence>MTYVRATEFQDLARRMDSRFTQHEDRFAQTDQRFAQQETVLANHEDRIRHTETGWRRAIMVNAPIIWGASAFGSGFAQILIHWLTSRHLL</sequence>
<keyword evidence="1" id="KW-0472">Membrane</keyword>
<feature type="transmembrane region" description="Helical" evidence="1">
    <location>
        <begin position="65"/>
        <end position="84"/>
    </location>
</feature>
<dbReference type="AlphaFoldDB" id="A0A506UMN5"/>
<keyword evidence="1" id="KW-1133">Transmembrane helix</keyword>